<evidence type="ECO:0000313" key="3">
    <source>
        <dbReference type="EnsemblMetazoa" id="PPA24564.1"/>
    </source>
</evidence>
<dbReference type="GO" id="GO:0003723">
    <property type="term" value="F:RNA binding"/>
    <property type="evidence" value="ECO:0007669"/>
    <property type="project" value="UniProtKB-UniRule"/>
</dbReference>
<dbReference type="OrthoDB" id="277832at2759"/>
<feature type="domain" description="K Homology" evidence="1">
    <location>
        <begin position="105"/>
        <end position="147"/>
    </location>
</feature>
<feature type="domain" description="A-kinase anchor protein 7-like phosphoesterase" evidence="2">
    <location>
        <begin position="171"/>
        <end position="381"/>
    </location>
</feature>
<dbReference type="PANTHER" id="PTHR13360:SF1">
    <property type="entry name" value="ACTIVATING SIGNAL COINTEGRATOR 1 COMPLEX SUBUNIT 1"/>
    <property type="match status" value="1"/>
</dbReference>
<dbReference type="GO" id="GO:0006355">
    <property type="term" value="P:regulation of DNA-templated transcription"/>
    <property type="evidence" value="ECO:0000318"/>
    <property type="project" value="GO_Central"/>
</dbReference>
<evidence type="ECO:0000313" key="4">
    <source>
        <dbReference type="Proteomes" id="UP000005239"/>
    </source>
</evidence>
<name>A0A2A6CFW4_PRIPA</name>
<reference evidence="3" key="2">
    <citation type="submission" date="2022-06" db="UniProtKB">
        <authorList>
            <consortium name="EnsemblMetazoa"/>
        </authorList>
    </citation>
    <scope>IDENTIFICATION</scope>
    <source>
        <strain evidence="3">PS312</strain>
    </source>
</reference>
<accession>A0A8R1YIC1</accession>
<reference evidence="4" key="1">
    <citation type="journal article" date="2008" name="Nat. Genet.">
        <title>The Pristionchus pacificus genome provides a unique perspective on nematode lifestyle and parasitism.</title>
        <authorList>
            <person name="Dieterich C."/>
            <person name="Clifton S.W."/>
            <person name="Schuster L.N."/>
            <person name="Chinwalla A."/>
            <person name="Delehaunty K."/>
            <person name="Dinkelacker I."/>
            <person name="Fulton L."/>
            <person name="Fulton R."/>
            <person name="Godfrey J."/>
            <person name="Minx P."/>
            <person name="Mitreva M."/>
            <person name="Roeseler W."/>
            <person name="Tian H."/>
            <person name="Witte H."/>
            <person name="Yang S.P."/>
            <person name="Wilson R.K."/>
            <person name="Sommer R.J."/>
        </authorList>
    </citation>
    <scope>NUCLEOTIDE SEQUENCE [LARGE SCALE GENOMIC DNA]</scope>
    <source>
        <strain evidence="4">PS312</strain>
    </source>
</reference>
<dbReference type="InterPro" id="IPR004088">
    <property type="entry name" value="KH_dom_type_1"/>
</dbReference>
<dbReference type="SUPFAM" id="SSF54791">
    <property type="entry name" value="Eukaryotic type KH-domain (KH-domain type I)"/>
    <property type="match status" value="1"/>
</dbReference>
<evidence type="ECO:0000259" key="1">
    <source>
        <dbReference type="Pfam" id="PF00013"/>
    </source>
</evidence>
<dbReference type="Pfam" id="PF10469">
    <property type="entry name" value="AKAP7_NLS"/>
    <property type="match status" value="1"/>
</dbReference>
<dbReference type="InterPro" id="IPR009210">
    <property type="entry name" value="ASCC1"/>
</dbReference>
<protein>
    <submittedName>
        <fullName evidence="3">K Homology domain containing protein</fullName>
    </submittedName>
</protein>
<dbReference type="Gene3D" id="3.90.1140.10">
    <property type="entry name" value="Cyclic phosphodiesterase"/>
    <property type="match status" value="1"/>
</dbReference>
<dbReference type="Pfam" id="PF00013">
    <property type="entry name" value="KH_1"/>
    <property type="match status" value="1"/>
</dbReference>
<gene>
    <name evidence="3" type="primary">WBGene00114118</name>
</gene>
<dbReference type="AlphaFoldDB" id="A0A2A6CFW4"/>
<sequence length="440" mass="50394">MSHYPLNAELYEVNGAIYRRPPYRGLNNNTLPAGGGDTVDLYDDDDHEEEYAHDDGPVCAAEGSVVDPGAPPGLECVKGLIEALPRAPVDPRVRQVDHPIPKWTASVDVPVNLHALLIGRGFATKKEMEDATRCRVNIPARGSNSTVIYFCNCLFSQALVHSATKKKWTKTHFVALKCNTPEMQRGFNRFIAMVNRIPEAHVSMRNDELFPESAKLHMTIAMVCIQTEEDKAKARAALDEIKERYNDEQPINMEITGLDYMNDDPTQVHVLYGKAVIKPGVQEWFDDVRHAFWKQGLLHPNEKEHDSVKLHMTVMNTRYAATAPDDDYHASKDYANRVPFNAASLVDYQYDFDFGWQELDTVAICEFGTINWDDGFYETLMQEKLGPVRIDRYKPRIPIEPFKWFPRKRATLAKMPKELRQQHAEREERLLKEGRHPWRS</sequence>
<dbReference type="Proteomes" id="UP000005239">
    <property type="component" value="Unassembled WGS sequence"/>
</dbReference>
<proteinExistence type="predicted"/>
<dbReference type="EnsemblMetazoa" id="PPA24564.1">
    <property type="protein sequence ID" value="PPA24564.1"/>
    <property type="gene ID" value="WBGene00114118"/>
</dbReference>
<dbReference type="GO" id="GO:0006307">
    <property type="term" value="P:DNA alkylation repair"/>
    <property type="evidence" value="ECO:0007669"/>
    <property type="project" value="InterPro"/>
</dbReference>
<dbReference type="GO" id="GO:0005634">
    <property type="term" value="C:nucleus"/>
    <property type="evidence" value="ECO:0000318"/>
    <property type="project" value="GO_Central"/>
</dbReference>
<evidence type="ECO:0000259" key="2">
    <source>
        <dbReference type="Pfam" id="PF10469"/>
    </source>
</evidence>
<dbReference type="InterPro" id="IPR036612">
    <property type="entry name" value="KH_dom_type_1_sf"/>
</dbReference>
<accession>A0A2A6CFW4</accession>
<keyword evidence="4" id="KW-1185">Reference proteome</keyword>
<dbReference type="InterPro" id="IPR019510">
    <property type="entry name" value="AKAP7-like_phosphoesterase"/>
</dbReference>
<dbReference type="PROSITE" id="PS50084">
    <property type="entry name" value="KH_TYPE_1"/>
    <property type="match status" value="1"/>
</dbReference>
<dbReference type="Gene3D" id="3.30.1370.10">
    <property type="entry name" value="K Homology domain, type 1"/>
    <property type="match status" value="1"/>
</dbReference>
<dbReference type="PANTHER" id="PTHR13360">
    <property type="entry name" value="ACTIVATING SIGNAL COINTEGRATOR 1 COMPLEX SUBUNIT 1"/>
    <property type="match status" value="1"/>
</dbReference>
<organism evidence="3 4">
    <name type="scientific">Pristionchus pacificus</name>
    <name type="common">Parasitic nematode worm</name>
    <dbReference type="NCBI Taxonomy" id="54126"/>
    <lineage>
        <taxon>Eukaryota</taxon>
        <taxon>Metazoa</taxon>
        <taxon>Ecdysozoa</taxon>
        <taxon>Nematoda</taxon>
        <taxon>Chromadorea</taxon>
        <taxon>Rhabditida</taxon>
        <taxon>Rhabditina</taxon>
        <taxon>Diplogasteromorpha</taxon>
        <taxon>Diplogasteroidea</taxon>
        <taxon>Neodiplogasteridae</taxon>
        <taxon>Pristionchus</taxon>
    </lineage>
</organism>